<dbReference type="Proteomes" id="UP000324222">
    <property type="component" value="Unassembled WGS sequence"/>
</dbReference>
<keyword evidence="6" id="KW-0325">Glycoprotein</keyword>
<gene>
    <name evidence="9" type="primary">Nid1_1</name>
    <name evidence="9" type="ORF">E2C01_027936</name>
</gene>
<evidence type="ECO:0000256" key="5">
    <source>
        <dbReference type="ARBA" id="ARBA00022837"/>
    </source>
</evidence>
<dbReference type="PANTHER" id="PTHR13802:SF65">
    <property type="entry name" value="NIDOGEN"/>
    <property type="match status" value="1"/>
</dbReference>
<dbReference type="InterPro" id="IPR051495">
    <property type="entry name" value="Epithelial_Barrier/Signaling"/>
</dbReference>
<evidence type="ECO:0000256" key="2">
    <source>
        <dbReference type="ARBA" id="ARBA00022525"/>
    </source>
</evidence>
<protein>
    <submittedName>
        <fullName evidence="9">Nidogen-1</fullName>
    </submittedName>
</protein>
<proteinExistence type="predicted"/>
<feature type="domain" description="Nidogen G2 beta-barrel" evidence="7">
    <location>
        <begin position="193"/>
        <end position="308"/>
    </location>
</feature>
<evidence type="ECO:0000259" key="8">
    <source>
        <dbReference type="PROSITE" id="PS51220"/>
    </source>
</evidence>
<evidence type="ECO:0000256" key="3">
    <source>
        <dbReference type="ARBA" id="ARBA00022530"/>
    </source>
</evidence>
<reference evidence="9 10" key="1">
    <citation type="submission" date="2019-05" db="EMBL/GenBank/DDBJ databases">
        <title>Another draft genome of Portunus trituberculatus and its Hox gene families provides insights of decapod evolution.</title>
        <authorList>
            <person name="Jeong J.-H."/>
            <person name="Song I."/>
            <person name="Kim S."/>
            <person name="Choi T."/>
            <person name="Kim D."/>
            <person name="Ryu S."/>
            <person name="Kim W."/>
        </authorList>
    </citation>
    <scope>NUCLEOTIDE SEQUENCE [LARGE SCALE GENOMIC DNA]</scope>
    <source>
        <tissue evidence="9">Muscle</tissue>
    </source>
</reference>
<comment type="caution">
    <text evidence="9">The sequence shown here is derived from an EMBL/GenBank/DDBJ whole genome shotgun (WGS) entry which is preliminary data.</text>
</comment>
<feature type="domain" description="NIDO" evidence="8">
    <location>
        <begin position="1"/>
        <end position="127"/>
    </location>
</feature>
<keyword evidence="3" id="KW-0272">Extracellular matrix</keyword>
<dbReference type="Pfam" id="PF07474">
    <property type="entry name" value="G2F"/>
    <property type="match status" value="2"/>
</dbReference>
<evidence type="ECO:0000256" key="1">
    <source>
        <dbReference type="ARBA" id="ARBA00004498"/>
    </source>
</evidence>
<comment type="subcellular location">
    <subcellularLocation>
        <location evidence="1">Secreted</location>
        <location evidence="1">Extracellular space</location>
        <location evidence="1">Extracellular matrix</location>
    </subcellularLocation>
</comment>
<dbReference type="GO" id="GO:0007160">
    <property type="term" value="P:cell-matrix adhesion"/>
    <property type="evidence" value="ECO:0007669"/>
    <property type="project" value="InterPro"/>
</dbReference>
<dbReference type="SMART" id="SM00539">
    <property type="entry name" value="NIDO"/>
    <property type="match status" value="1"/>
</dbReference>
<dbReference type="SUPFAM" id="SSF54511">
    <property type="entry name" value="GFP-like"/>
    <property type="match status" value="1"/>
</dbReference>
<keyword evidence="2" id="KW-0964">Secreted</keyword>
<keyword evidence="4" id="KW-0732">Signal</keyword>
<dbReference type="PANTHER" id="PTHR13802">
    <property type="entry name" value="MUCIN 4-RELATED"/>
    <property type="match status" value="1"/>
</dbReference>
<organism evidence="9 10">
    <name type="scientific">Portunus trituberculatus</name>
    <name type="common">Swimming crab</name>
    <name type="synonym">Neptunus trituberculatus</name>
    <dbReference type="NCBI Taxonomy" id="210409"/>
    <lineage>
        <taxon>Eukaryota</taxon>
        <taxon>Metazoa</taxon>
        <taxon>Ecdysozoa</taxon>
        <taxon>Arthropoda</taxon>
        <taxon>Crustacea</taxon>
        <taxon>Multicrustacea</taxon>
        <taxon>Malacostraca</taxon>
        <taxon>Eumalacostraca</taxon>
        <taxon>Eucarida</taxon>
        <taxon>Decapoda</taxon>
        <taxon>Pleocyemata</taxon>
        <taxon>Brachyura</taxon>
        <taxon>Eubrachyura</taxon>
        <taxon>Portunoidea</taxon>
        <taxon>Portunidae</taxon>
        <taxon>Portuninae</taxon>
        <taxon>Portunus</taxon>
    </lineage>
</organism>
<accession>A0A5B7ENJ4</accession>
<dbReference type="InterPro" id="IPR009017">
    <property type="entry name" value="GFP"/>
</dbReference>
<evidence type="ECO:0000259" key="7">
    <source>
        <dbReference type="PROSITE" id="PS50993"/>
    </source>
</evidence>
<evidence type="ECO:0000256" key="4">
    <source>
        <dbReference type="ARBA" id="ARBA00022729"/>
    </source>
</evidence>
<dbReference type="SMART" id="SM00682">
    <property type="entry name" value="G2F"/>
    <property type="match status" value="1"/>
</dbReference>
<keyword evidence="5" id="KW-0106">Calcium</keyword>
<dbReference type="InterPro" id="IPR003886">
    <property type="entry name" value="NIDO_dom"/>
</dbReference>
<dbReference type="PROSITE" id="PS50993">
    <property type="entry name" value="NIDOGEN_G2"/>
    <property type="match status" value="1"/>
</dbReference>
<evidence type="ECO:0000256" key="6">
    <source>
        <dbReference type="ARBA" id="ARBA00023180"/>
    </source>
</evidence>
<dbReference type="InterPro" id="IPR006605">
    <property type="entry name" value="G2_nidogen/fibulin_G2F"/>
</dbReference>
<dbReference type="OrthoDB" id="6375837at2759"/>
<dbReference type="AlphaFoldDB" id="A0A5B7ENJ4"/>
<dbReference type="PROSITE" id="PS51220">
    <property type="entry name" value="NIDO"/>
    <property type="match status" value="1"/>
</dbReference>
<evidence type="ECO:0000313" key="10">
    <source>
        <dbReference type="Proteomes" id="UP000324222"/>
    </source>
</evidence>
<evidence type="ECO:0000313" key="9">
    <source>
        <dbReference type="EMBL" id="MPC34543.1"/>
    </source>
</evidence>
<keyword evidence="10" id="KW-1185">Reference proteome</keyword>
<dbReference type="Gene3D" id="2.40.155.10">
    <property type="entry name" value="Green fluorescent protein"/>
    <property type="match status" value="2"/>
</dbReference>
<sequence>MSRSKNEIQQHFRSAADFTPTGAFIVTWDKVGPYNQRSDRVNTYQLVLITDGEETYALLHYEDSGIQWLMGDGKNPSLPDARGQAGLMSGDGRYFVLKGSGTDQVRSIDKWSNCGNPGVWMYRVGQLSLSENAQEPDIGVDGVVVEEDTMQSCAVGGSLCHSDAVCVDYTPGFCCKCGDNYLGNGINCIPKGEPMRVTGQVIGNLNGIKLEELDLHSYVLTKEGRSYTAISRVPSQIGYDLQSITAIGTGIAWLFASPINNGLDVFNYVPVKTQITGSIPTISVGSEIEMDAFDEEYTRVKPGKVMPL</sequence>
<dbReference type="Pfam" id="PF06119">
    <property type="entry name" value="NIDO"/>
    <property type="match status" value="1"/>
</dbReference>
<dbReference type="EMBL" id="VSRR010003077">
    <property type="protein sequence ID" value="MPC34543.1"/>
    <property type="molecule type" value="Genomic_DNA"/>
</dbReference>
<name>A0A5B7ENJ4_PORTR</name>